<keyword evidence="4 8" id="KW-0378">Hydrolase</keyword>
<dbReference type="GO" id="GO:0006508">
    <property type="term" value="P:proteolysis"/>
    <property type="evidence" value="ECO:0007669"/>
    <property type="project" value="UniProtKB-KW"/>
</dbReference>
<dbReference type="SUPFAM" id="SSF143081">
    <property type="entry name" value="BB1717-like"/>
    <property type="match status" value="1"/>
</dbReference>
<dbReference type="PANTHER" id="PTHR13604:SF0">
    <property type="entry name" value="ABASIC SITE PROCESSING PROTEIN HMCES"/>
    <property type="match status" value="1"/>
</dbReference>
<keyword evidence="5" id="KW-0190">Covalent protein-DNA linkage</keyword>
<keyword evidence="2 8" id="KW-0645">Protease</keyword>
<keyword evidence="10" id="KW-1185">Reference proteome</keyword>
<evidence type="ECO:0000256" key="6">
    <source>
        <dbReference type="ARBA" id="ARBA00023125"/>
    </source>
</evidence>
<sequence>MCAHTSVIQNVKNIEAEYKVKLSDESKRDLFDEPHYHIIGFTHPQMLIIPQEKPGVLAASTWGIAPEDKLVEELKTYYKAARNFGGGINARSEKAFDHFLYRESIYTKRCIIPVSAFFEPHDHKGDKYPFVFKPKDKDFLSLAGIYTRIDRKVTFAILTKEASPLFAKIHNKKNRQPVILSSDQENDWLKDDLDQREIEGIIRADYDESQLEYHPVSQDLFHPHTSSDVKDILKKVEYEVLEVDY</sequence>
<evidence type="ECO:0000256" key="1">
    <source>
        <dbReference type="ARBA" id="ARBA00008136"/>
    </source>
</evidence>
<protein>
    <recommendedName>
        <fullName evidence="8">Abasic site processing protein</fullName>
        <ecNumber evidence="8">3.4.-.-</ecNumber>
    </recommendedName>
</protein>
<dbReference type="Pfam" id="PF02586">
    <property type="entry name" value="SRAP"/>
    <property type="match status" value="1"/>
</dbReference>
<comment type="caution">
    <text evidence="9">The sequence shown here is derived from an EMBL/GenBank/DDBJ whole genome shotgun (WGS) entry which is preliminary data.</text>
</comment>
<dbReference type="GO" id="GO:0008233">
    <property type="term" value="F:peptidase activity"/>
    <property type="evidence" value="ECO:0007669"/>
    <property type="project" value="UniProtKB-KW"/>
</dbReference>
<dbReference type="InterPro" id="IPR036590">
    <property type="entry name" value="SRAP-like"/>
</dbReference>
<comment type="similarity">
    <text evidence="1 8">Belongs to the SOS response-associated peptidase family.</text>
</comment>
<keyword evidence="7" id="KW-0456">Lyase</keyword>
<keyword evidence="3" id="KW-0227">DNA damage</keyword>
<dbReference type="EC" id="3.4.-.-" evidence="8"/>
<evidence type="ECO:0000313" key="9">
    <source>
        <dbReference type="EMBL" id="NEV93998.1"/>
    </source>
</evidence>
<dbReference type="InterPro" id="IPR003738">
    <property type="entry name" value="SRAP"/>
</dbReference>
<reference evidence="9 10" key="1">
    <citation type="submission" date="2020-02" db="EMBL/GenBank/DDBJ databases">
        <title>Flavobacteriaceae Psychroflexus bacterium YR1-1, complete genome.</title>
        <authorList>
            <person name="Li Y."/>
            <person name="Wu S."/>
        </authorList>
    </citation>
    <scope>NUCLEOTIDE SEQUENCE [LARGE SCALE GENOMIC DNA]</scope>
    <source>
        <strain evidence="9 10">YR1-1</strain>
    </source>
</reference>
<dbReference type="Proteomes" id="UP000478505">
    <property type="component" value="Unassembled WGS sequence"/>
</dbReference>
<keyword evidence="6" id="KW-0238">DNA-binding</keyword>
<evidence type="ECO:0000256" key="2">
    <source>
        <dbReference type="ARBA" id="ARBA00022670"/>
    </source>
</evidence>
<evidence type="ECO:0000313" key="10">
    <source>
        <dbReference type="Proteomes" id="UP000478505"/>
    </source>
</evidence>
<dbReference type="GO" id="GO:0106300">
    <property type="term" value="P:protein-DNA covalent cross-linking repair"/>
    <property type="evidence" value="ECO:0007669"/>
    <property type="project" value="InterPro"/>
</dbReference>
<dbReference type="Gene3D" id="3.90.1680.10">
    <property type="entry name" value="SOS response associated peptidase-like"/>
    <property type="match status" value="1"/>
</dbReference>
<evidence type="ECO:0000256" key="4">
    <source>
        <dbReference type="ARBA" id="ARBA00022801"/>
    </source>
</evidence>
<evidence type="ECO:0000256" key="5">
    <source>
        <dbReference type="ARBA" id="ARBA00023124"/>
    </source>
</evidence>
<dbReference type="EMBL" id="JAAIKD010000003">
    <property type="protein sequence ID" value="NEV93998.1"/>
    <property type="molecule type" value="Genomic_DNA"/>
</dbReference>
<evidence type="ECO:0000256" key="8">
    <source>
        <dbReference type="RuleBase" id="RU364100"/>
    </source>
</evidence>
<gene>
    <name evidence="9" type="ORF">G3567_07545</name>
</gene>
<dbReference type="RefSeq" id="WP_164004709.1">
    <property type="nucleotide sequence ID" value="NZ_JAAIKD010000003.1"/>
</dbReference>
<dbReference type="PANTHER" id="PTHR13604">
    <property type="entry name" value="DC12-RELATED"/>
    <property type="match status" value="1"/>
</dbReference>
<evidence type="ECO:0000256" key="7">
    <source>
        <dbReference type="ARBA" id="ARBA00023239"/>
    </source>
</evidence>
<proteinExistence type="inferred from homology"/>
<accession>A0A6B3R1S5</accession>
<dbReference type="AlphaFoldDB" id="A0A6B3R1S5"/>
<dbReference type="GO" id="GO:0016829">
    <property type="term" value="F:lyase activity"/>
    <property type="evidence" value="ECO:0007669"/>
    <property type="project" value="UniProtKB-KW"/>
</dbReference>
<dbReference type="GO" id="GO:0003697">
    <property type="term" value="F:single-stranded DNA binding"/>
    <property type="evidence" value="ECO:0007669"/>
    <property type="project" value="InterPro"/>
</dbReference>
<name>A0A6B3R1S5_9FLAO</name>
<organism evidence="9 10">
    <name type="scientific">Psychroflexus aurantiacus</name>
    <dbReference type="NCBI Taxonomy" id="2709310"/>
    <lineage>
        <taxon>Bacteria</taxon>
        <taxon>Pseudomonadati</taxon>
        <taxon>Bacteroidota</taxon>
        <taxon>Flavobacteriia</taxon>
        <taxon>Flavobacteriales</taxon>
        <taxon>Flavobacteriaceae</taxon>
        <taxon>Psychroflexus</taxon>
    </lineage>
</organism>
<evidence type="ECO:0000256" key="3">
    <source>
        <dbReference type="ARBA" id="ARBA00022763"/>
    </source>
</evidence>